<evidence type="ECO:0000313" key="2">
    <source>
        <dbReference type="EMBL" id="GEU70574.1"/>
    </source>
</evidence>
<name>A0A6L2MDL2_TANCI</name>
<sequence>MWVRDICISTQPNGVLKMLTARKKVRPLPTHRLALRYTTDSSSDYSSSDHFTLDDSSQDSLSDSLSKTLSDSHSDTSIDYSSRHSSSGYAISDSPCDSSTAISARSSRKRCRSPTTSVPATLLVHGALSPIRADLFLPCKRIRDFDFVNDLEVNLEVGYVPYVPTEIGLGVDVEDSCEPYTKLDIDHNV</sequence>
<proteinExistence type="predicted"/>
<gene>
    <name evidence="2" type="ORF">Tci_042552</name>
</gene>
<feature type="region of interest" description="Disordered" evidence="1">
    <location>
        <begin position="64"/>
        <end position="97"/>
    </location>
</feature>
<evidence type="ECO:0000256" key="1">
    <source>
        <dbReference type="SAM" id="MobiDB-lite"/>
    </source>
</evidence>
<feature type="region of interest" description="Disordered" evidence="1">
    <location>
        <begin position="39"/>
        <end position="58"/>
    </location>
</feature>
<dbReference type="AlphaFoldDB" id="A0A6L2MDL2"/>
<comment type="caution">
    <text evidence="2">The sequence shown here is derived from an EMBL/GenBank/DDBJ whole genome shotgun (WGS) entry which is preliminary data.</text>
</comment>
<reference evidence="2" key="1">
    <citation type="journal article" date="2019" name="Sci. Rep.">
        <title>Draft genome of Tanacetum cinerariifolium, the natural source of mosquito coil.</title>
        <authorList>
            <person name="Yamashiro T."/>
            <person name="Shiraishi A."/>
            <person name="Satake H."/>
            <person name="Nakayama K."/>
        </authorList>
    </citation>
    <scope>NUCLEOTIDE SEQUENCE</scope>
</reference>
<accession>A0A6L2MDL2</accession>
<feature type="compositionally biased region" description="Polar residues" evidence="1">
    <location>
        <begin position="78"/>
        <end position="97"/>
    </location>
</feature>
<dbReference type="EMBL" id="BKCJ010006139">
    <property type="protein sequence ID" value="GEU70574.1"/>
    <property type="molecule type" value="Genomic_DNA"/>
</dbReference>
<protein>
    <submittedName>
        <fullName evidence="2">Uncharacterized protein</fullName>
    </submittedName>
</protein>
<organism evidence="2">
    <name type="scientific">Tanacetum cinerariifolium</name>
    <name type="common">Dalmatian daisy</name>
    <name type="synonym">Chrysanthemum cinerariifolium</name>
    <dbReference type="NCBI Taxonomy" id="118510"/>
    <lineage>
        <taxon>Eukaryota</taxon>
        <taxon>Viridiplantae</taxon>
        <taxon>Streptophyta</taxon>
        <taxon>Embryophyta</taxon>
        <taxon>Tracheophyta</taxon>
        <taxon>Spermatophyta</taxon>
        <taxon>Magnoliopsida</taxon>
        <taxon>eudicotyledons</taxon>
        <taxon>Gunneridae</taxon>
        <taxon>Pentapetalae</taxon>
        <taxon>asterids</taxon>
        <taxon>campanulids</taxon>
        <taxon>Asterales</taxon>
        <taxon>Asteraceae</taxon>
        <taxon>Asteroideae</taxon>
        <taxon>Anthemideae</taxon>
        <taxon>Anthemidinae</taxon>
        <taxon>Tanacetum</taxon>
    </lineage>
</organism>